<reference evidence="2" key="1">
    <citation type="submission" date="2013-10" db="EMBL/GenBank/DDBJ databases">
        <title>Genome sequencing of Onchocerca volvulus.</title>
        <authorList>
            <person name="Cotton J."/>
            <person name="Tsai J."/>
            <person name="Stanley E."/>
            <person name="Tracey A."/>
            <person name="Holroyd N."/>
            <person name="Lustigman S."/>
            <person name="Berriman M."/>
        </authorList>
    </citation>
    <scope>NUCLEOTIDE SEQUENCE</scope>
</reference>
<keyword evidence="2" id="KW-1185">Reference proteome</keyword>
<accession>A0A2K6VJF4</accession>
<evidence type="ECO:0000313" key="2">
    <source>
        <dbReference type="Proteomes" id="UP000024404"/>
    </source>
</evidence>
<evidence type="ECO:0000313" key="1">
    <source>
        <dbReference type="EnsemblMetazoa" id="OVOC11623.1"/>
    </source>
</evidence>
<dbReference type="AlphaFoldDB" id="A0A2K6VJF4"/>
<dbReference type="EMBL" id="CMVM020000380">
    <property type="status" value="NOT_ANNOTATED_CDS"/>
    <property type="molecule type" value="Genomic_DNA"/>
</dbReference>
<proteinExistence type="predicted"/>
<name>A0A2K6VJF4_ONCVO</name>
<protein>
    <submittedName>
        <fullName evidence="1">Uncharacterized protein</fullName>
    </submittedName>
</protein>
<dbReference type="Proteomes" id="UP000024404">
    <property type="component" value="Unassembled WGS sequence"/>
</dbReference>
<sequence>MALLNGYVGCSSKPFLGFKLSTIFGNFRKYFYSGYYDCKCSSCPLEYDGSVTSNSYSRRYRDYDAITDLDNDVEHENDVLIIYEIRLMYLPD</sequence>
<dbReference type="EnsemblMetazoa" id="OVOC11623.1">
    <property type="protein sequence ID" value="OVOC11623.1"/>
    <property type="gene ID" value="WBGene00248432"/>
</dbReference>
<reference evidence="1" key="2">
    <citation type="submission" date="2018-02" db="UniProtKB">
        <authorList>
            <consortium name="EnsemblMetazoa"/>
        </authorList>
    </citation>
    <scope>IDENTIFICATION</scope>
</reference>
<organism evidence="1 2">
    <name type="scientific">Onchocerca volvulus</name>
    <dbReference type="NCBI Taxonomy" id="6282"/>
    <lineage>
        <taxon>Eukaryota</taxon>
        <taxon>Metazoa</taxon>
        <taxon>Ecdysozoa</taxon>
        <taxon>Nematoda</taxon>
        <taxon>Chromadorea</taxon>
        <taxon>Rhabditida</taxon>
        <taxon>Spirurina</taxon>
        <taxon>Spiruromorpha</taxon>
        <taxon>Filarioidea</taxon>
        <taxon>Onchocercidae</taxon>
        <taxon>Onchocerca</taxon>
    </lineage>
</organism>